<feature type="transmembrane region" description="Helical" evidence="5">
    <location>
        <begin position="139"/>
        <end position="156"/>
    </location>
</feature>
<keyword evidence="3 5" id="KW-1133">Transmembrane helix</keyword>
<dbReference type="Proteomes" id="UP000189735">
    <property type="component" value="Unassembled WGS sequence"/>
</dbReference>
<feature type="transmembrane region" description="Helical" evidence="5">
    <location>
        <begin position="107"/>
        <end position="127"/>
    </location>
</feature>
<feature type="transmembrane region" description="Helical" evidence="5">
    <location>
        <begin position="222"/>
        <end position="241"/>
    </location>
</feature>
<evidence type="ECO:0000256" key="3">
    <source>
        <dbReference type="ARBA" id="ARBA00022989"/>
    </source>
</evidence>
<evidence type="ECO:0000256" key="2">
    <source>
        <dbReference type="ARBA" id="ARBA00022692"/>
    </source>
</evidence>
<dbReference type="PANTHER" id="PTHR23531">
    <property type="entry name" value="QUINOLENE RESISTANCE PROTEIN NORA"/>
    <property type="match status" value="1"/>
</dbReference>
<keyword evidence="4 5" id="KW-0472">Membrane</keyword>
<evidence type="ECO:0000259" key="6">
    <source>
        <dbReference type="PROSITE" id="PS50850"/>
    </source>
</evidence>
<reference evidence="7 9" key="1">
    <citation type="journal article" date="2001" name="Int. J. Syst. Evol. Microbiol.">
        <title>Agreia bicolorata gen. nov., sp. nov., to accommodate actinobacteria isolated from narrow reed grass infected by the nematode Heteroanguina graminophila.</title>
        <authorList>
            <person name="Evtushenko L.I."/>
            <person name="Dorofeeva L.V."/>
            <person name="Dobrovolskaya T.G."/>
            <person name="Streshinskaya G.M."/>
            <person name="Subbotin S.A."/>
            <person name="Tiedje J.M."/>
        </authorList>
    </citation>
    <scope>NUCLEOTIDE SEQUENCE [LARGE SCALE GENOMIC DNA]</scope>
    <source>
        <strain evidence="7 9">VKM Ac-1804</strain>
    </source>
</reference>
<dbReference type="RefSeq" id="WP_044443583.1">
    <property type="nucleotide sequence ID" value="NZ_FUYG01000006.1"/>
</dbReference>
<name>A0A1T4Y6M4_9MICO</name>
<dbReference type="EMBL" id="FUYG01000006">
    <property type="protein sequence ID" value="SKA97494.1"/>
    <property type="molecule type" value="Genomic_DNA"/>
</dbReference>
<dbReference type="SUPFAM" id="SSF103473">
    <property type="entry name" value="MFS general substrate transporter"/>
    <property type="match status" value="1"/>
</dbReference>
<gene>
    <name evidence="8" type="ORF">SAMN06295879_2361</name>
    <name evidence="7" type="ORF">TZ00_17095</name>
</gene>
<dbReference type="Gene3D" id="1.20.1250.20">
    <property type="entry name" value="MFS general substrate transporter like domains"/>
    <property type="match status" value="1"/>
</dbReference>
<evidence type="ECO:0000313" key="8">
    <source>
        <dbReference type="EMBL" id="SKA97494.1"/>
    </source>
</evidence>
<dbReference type="PANTHER" id="PTHR23531:SF1">
    <property type="entry name" value="QUINOLENE RESISTANCE PROTEIN NORA"/>
    <property type="match status" value="1"/>
</dbReference>
<keyword evidence="2 5" id="KW-0812">Transmembrane</keyword>
<feature type="transmembrane region" description="Helical" evidence="5">
    <location>
        <begin position="247"/>
        <end position="269"/>
    </location>
</feature>
<reference evidence="10" key="4">
    <citation type="submission" date="2017-02" db="EMBL/GenBank/DDBJ databases">
        <authorList>
            <person name="Varghese N."/>
            <person name="Submissions S."/>
        </authorList>
    </citation>
    <scope>NUCLEOTIDE SEQUENCE [LARGE SCALE GENOMIC DNA]</scope>
    <source>
        <strain evidence="10">VKM Ac-2052</strain>
    </source>
</reference>
<evidence type="ECO:0000313" key="9">
    <source>
        <dbReference type="Proteomes" id="UP000032503"/>
    </source>
</evidence>
<feature type="transmembrane region" description="Helical" evidence="5">
    <location>
        <begin position="168"/>
        <end position="187"/>
    </location>
</feature>
<dbReference type="EMBL" id="JYFC01000009">
    <property type="protein sequence ID" value="KJC63081.1"/>
    <property type="molecule type" value="Genomic_DNA"/>
</dbReference>
<reference evidence="8" key="3">
    <citation type="submission" date="2017-02" db="EMBL/GenBank/DDBJ databases">
        <authorList>
            <person name="Peterson S.W."/>
        </authorList>
    </citation>
    <scope>NUCLEOTIDE SEQUENCE [LARGE SCALE GENOMIC DNA]</scope>
    <source>
        <strain evidence="8">VKM Ac-2052</strain>
    </source>
</reference>
<feature type="transmembrane region" description="Helical" evidence="5">
    <location>
        <begin position="80"/>
        <end position="101"/>
    </location>
</feature>
<organism evidence="8 10">
    <name type="scientific">Agreia bicolorata</name>
    <dbReference type="NCBI Taxonomy" id="110935"/>
    <lineage>
        <taxon>Bacteria</taxon>
        <taxon>Bacillati</taxon>
        <taxon>Actinomycetota</taxon>
        <taxon>Actinomycetes</taxon>
        <taxon>Micrococcales</taxon>
        <taxon>Microbacteriaceae</taxon>
        <taxon>Agreia</taxon>
    </lineage>
</organism>
<dbReference type="PROSITE" id="PS50850">
    <property type="entry name" value="MFS"/>
    <property type="match status" value="1"/>
</dbReference>
<evidence type="ECO:0000256" key="5">
    <source>
        <dbReference type="SAM" id="Phobius"/>
    </source>
</evidence>
<dbReference type="GO" id="GO:0022857">
    <property type="term" value="F:transmembrane transporter activity"/>
    <property type="evidence" value="ECO:0007669"/>
    <property type="project" value="InterPro"/>
</dbReference>
<evidence type="ECO:0000256" key="4">
    <source>
        <dbReference type="ARBA" id="ARBA00023136"/>
    </source>
</evidence>
<evidence type="ECO:0000256" key="1">
    <source>
        <dbReference type="ARBA" id="ARBA00004651"/>
    </source>
</evidence>
<reference evidence="7" key="2">
    <citation type="submission" date="2015-02" db="EMBL/GenBank/DDBJ databases">
        <authorList>
            <person name="Vasilyev I.Y."/>
            <person name="Siniagina M.N."/>
            <person name="Malanin S.Y."/>
            <person name="Boulygina E.A."/>
            <person name="Grygoryeva T.V."/>
            <person name="Yarullina D.R."/>
            <person name="Ilinskaya O.N."/>
        </authorList>
    </citation>
    <scope>NUCLEOTIDE SEQUENCE</scope>
    <source>
        <strain evidence="7">VKM Ac-1804</strain>
    </source>
</reference>
<dbReference type="Pfam" id="PF07690">
    <property type="entry name" value="MFS_1"/>
    <property type="match status" value="1"/>
</dbReference>
<protein>
    <submittedName>
        <fullName evidence="8">Predicted arabinose efflux permease, MFS family</fullName>
    </submittedName>
</protein>
<dbReference type="AlphaFoldDB" id="A0A1T4Y6M4"/>
<keyword evidence="9" id="KW-1185">Reference proteome</keyword>
<comment type="subcellular location">
    <subcellularLocation>
        <location evidence="1">Cell membrane</location>
        <topology evidence="1">Multi-pass membrane protein</topology>
    </subcellularLocation>
</comment>
<proteinExistence type="predicted"/>
<evidence type="ECO:0000313" key="10">
    <source>
        <dbReference type="Proteomes" id="UP000189735"/>
    </source>
</evidence>
<feature type="transmembrane region" description="Helical" evidence="5">
    <location>
        <begin position="306"/>
        <end position="329"/>
    </location>
</feature>
<dbReference type="GO" id="GO:0005886">
    <property type="term" value="C:plasma membrane"/>
    <property type="evidence" value="ECO:0007669"/>
    <property type="project" value="UniProtKB-SubCell"/>
</dbReference>
<feature type="transmembrane region" description="Helical" evidence="5">
    <location>
        <begin position="341"/>
        <end position="363"/>
    </location>
</feature>
<dbReference type="InterPro" id="IPR011701">
    <property type="entry name" value="MFS"/>
</dbReference>
<sequence length="405" mass="40698">MRPLAATGTKGVAFWTLVLASTAGHIVNGATTPVIPRLAEDQLGAGAAVGGLLVSLAAFASIIAMPIAGALTDRWGPRRVIAGSAVLSAAGLVLVLVMLTVPSLATSRIVFGAGNAAVATALTAWVVAETPAGQRGRALGFFGLSVWVGLALGPVLGENLLQLFGYRAVWATAVAVQLAGLFLAMLARDGSAPPRAAIDRAAPVSGGRPIVVTLLRPGSVGFIAWAAEGFLIAFLIAHLVGHGVQTQGLFGAANVFTVFALSVVASRLLLGGLPDHIGATITARISLAVLAAGLSVLAFASDFPSAAVGAVLIGVGYSPLFPALTLLSTQQLPRDRRATSVGVFSAFTSAGYATGSLVGGLLVSTLGSREALVILAVLQLAAIPILSRRLEGGRGVAPAVEPPLV</sequence>
<evidence type="ECO:0000313" key="7">
    <source>
        <dbReference type="EMBL" id="KJC63081.1"/>
    </source>
</evidence>
<feature type="domain" description="Major facilitator superfamily (MFS) profile" evidence="6">
    <location>
        <begin position="13"/>
        <end position="394"/>
    </location>
</feature>
<dbReference type="InterPro" id="IPR036259">
    <property type="entry name" value="MFS_trans_sf"/>
</dbReference>
<accession>A0A1T4Y6M4</accession>
<feature type="transmembrane region" description="Helical" evidence="5">
    <location>
        <begin position="45"/>
        <end position="68"/>
    </location>
</feature>
<dbReference type="InterPro" id="IPR052714">
    <property type="entry name" value="MFS_Exporter"/>
</dbReference>
<dbReference type="Proteomes" id="UP000032503">
    <property type="component" value="Unassembled WGS sequence"/>
</dbReference>
<dbReference type="InterPro" id="IPR020846">
    <property type="entry name" value="MFS_dom"/>
</dbReference>